<evidence type="ECO:0000313" key="3">
    <source>
        <dbReference type="EMBL" id="CAK0905940.1"/>
    </source>
</evidence>
<feature type="compositionally biased region" description="Basic and acidic residues" evidence="1">
    <location>
        <begin position="41"/>
        <end position="52"/>
    </location>
</feature>
<evidence type="ECO:0000256" key="2">
    <source>
        <dbReference type="SAM" id="Phobius"/>
    </source>
</evidence>
<sequence>GGGISAPPPHLKAAGAHLGRARGREDDILVDIREGRVKADVPHALRHGHENVLRSSVPEGARDRPVALPGPPTGTLSADASQAAEAPAGDAPTSSDLWGLEGPGDSIYELDGSVRADPQRRPRCTAGDAAAAAYWQSYDGFARVAMSMGTNQLVTALAYYVIGYVLISNHAVIASWLGS</sequence>
<keyword evidence="2" id="KW-0812">Transmembrane</keyword>
<name>A0ABN9Y0I6_9DINO</name>
<evidence type="ECO:0000256" key="1">
    <source>
        <dbReference type="SAM" id="MobiDB-lite"/>
    </source>
</evidence>
<dbReference type="Proteomes" id="UP001189429">
    <property type="component" value="Unassembled WGS sequence"/>
</dbReference>
<keyword evidence="2" id="KW-0472">Membrane</keyword>
<evidence type="ECO:0008006" key="5">
    <source>
        <dbReference type="Google" id="ProtNLM"/>
    </source>
</evidence>
<proteinExistence type="predicted"/>
<feature type="region of interest" description="Disordered" evidence="1">
    <location>
        <begin position="41"/>
        <end position="100"/>
    </location>
</feature>
<reference evidence="3" key="1">
    <citation type="submission" date="2023-10" db="EMBL/GenBank/DDBJ databases">
        <authorList>
            <person name="Chen Y."/>
            <person name="Shah S."/>
            <person name="Dougan E. K."/>
            <person name="Thang M."/>
            <person name="Chan C."/>
        </authorList>
    </citation>
    <scope>NUCLEOTIDE SEQUENCE [LARGE SCALE GENOMIC DNA]</scope>
</reference>
<feature type="compositionally biased region" description="Low complexity" evidence="1">
    <location>
        <begin position="77"/>
        <end position="92"/>
    </location>
</feature>
<dbReference type="EMBL" id="CAUYUJ010021623">
    <property type="protein sequence ID" value="CAK0905940.1"/>
    <property type="molecule type" value="Genomic_DNA"/>
</dbReference>
<protein>
    <recommendedName>
        <fullName evidence="5">Copper transporter</fullName>
    </recommendedName>
</protein>
<accession>A0ABN9Y0I6</accession>
<comment type="caution">
    <text evidence="3">The sequence shown here is derived from an EMBL/GenBank/DDBJ whole genome shotgun (WGS) entry which is preliminary data.</text>
</comment>
<keyword evidence="2" id="KW-1133">Transmembrane helix</keyword>
<feature type="region of interest" description="Disordered" evidence="1">
    <location>
        <begin position="1"/>
        <end position="26"/>
    </location>
</feature>
<evidence type="ECO:0000313" key="4">
    <source>
        <dbReference type="Proteomes" id="UP001189429"/>
    </source>
</evidence>
<feature type="non-terminal residue" evidence="3">
    <location>
        <position position="1"/>
    </location>
</feature>
<feature type="compositionally biased region" description="Pro residues" evidence="1">
    <location>
        <begin position="1"/>
        <end position="10"/>
    </location>
</feature>
<organism evidence="3 4">
    <name type="scientific">Prorocentrum cordatum</name>
    <dbReference type="NCBI Taxonomy" id="2364126"/>
    <lineage>
        <taxon>Eukaryota</taxon>
        <taxon>Sar</taxon>
        <taxon>Alveolata</taxon>
        <taxon>Dinophyceae</taxon>
        <taxon>Prorocentrales</taxon>
        <taxon>Prorocentraceae</taxon>
        <taxon>Prorocentrum</taxon>
    </lineage>
</organism>
<feature type="transmembrane region" description="Helical" evidence="2">
    <location>
        <begin position="153"/>
        <end position="177"/>
    </location>
</feature>
<gene>
    <name evidence="3" type="ORF">PCOR1329_LOCUS81465</name>
</gene>
<keyword evidence="4" id="KW-1185">Reference proteome</keyword>